<name>A0ABS4PZZ2_9PSEU</name>
<dbReference type="CDD" id="cd00761">
    <property type="entry name" value="Glyco_tranf_GTA_type"/>
    <property type="match status" value="1"/>
</dbReference>
<keyword evidence="4" id="KW-1185">Reference proteome</keyword>
<evidence type="ECO:0000313" key="3">
    <source>
        <dbReference type="EMBL" id="MBP2184418.1"/>
    </source>
</evidence>
<comment type="caution">
    <text evidence="3">The sequence shown here is derived from an EMBL/GenBank/DDBJ whole genome shotgun (WGS) entry which is preliminary data.</text>
</comment>
<dbReference type="Proteomes" id="UP000741013">
    <property type="component" value="Unassembled WGS sequence"/>
</dbReference>
<proteinExistence type="predicted"/>
<dbReference type="InterPro" id="IPR001173">
    <property type="entry name" value="Glyco_trans_2-like"/>
</dbReference>
<keyword evidence="1" id="KW-0732">Signal</keyword>
<dbReference type="InterPro" id="IPR029044">
    <property type="entry name" value="Nucleotide-diphossugar_trans"/>
</dbReference>
<evidence type="ECO:0000256" key="1">
    <source>
        <dbReference type="SAM" id="SignalP"/>
    </source>
</evidence>
<dbReference type="EMBL" id="JAGGMS010000001">
    <property type="protein sequence ID" value="MBP2184418.1"/>
    <property type="molecule type" value="Genomic_DNA"/>
</dbReference>
<feature type="domain" description="Glycosyltransferase 2-like" evidence="2">
    <location>
        <begin position="44"/>
        <end position="176"/>
    </location>
</feature>
<reference evidence="3 4" key="1">
    <citation type="submission" date="2021-03" db="EMBL/GenBank/DDBJ databases">
        <title>Sequencing the genomes of 1000 actinobacteria strains.</title>
        <authorList>
            <person name="Klenk H.-P."/>
        </authorList>
    </citation>
    <scope>NUCLEOTIDE SEQUENCE [LARGE SCALE GENOMIC DNA]</scope>
    <source>
        <strain evidence="3 4">DSM 45510</strain>
    </source>
</reference>
<gene>
    <name evidence="3" type="ORF">JOM49_005944</name>
</gene>
<protein>
    <submittedName>
        <fullName evidence="3">Cellulose synthase/poly-beta-1,6-N-acetylglucosamine synthase-like glycosyltransferase</fullName>
    </submittedName>
</protein>
<sequence length="371" mass="39111">MRLSTLVVRAAAATAVLATAHTVVNTRLVRVPGEHPEPCSEPVSVLLPVRDEASRVAGAVRSLLAQRGVPDLEILVLDDGSTDGTADVAHAAAGGDRRVRVLTGAPLPEGWLGKPHACAQLAEAARGRILVFVDADVELAPHAVASAVELLSRQGLDAVSPFPRQAADDLATRLLQPLLQWSWLTFLPLRWAERSPRPSLTAANGQFFVLTAAMLRRCGGFEGVATAVLDDIALMRAVKAAGGRGVVADGSALATCRMYEGWDELRRGYEKSLWSATASPVKAGALAAALAWLYVVPAIAACTGSRAGLAGYAAAVAGRVLTAARTRGRAWPDALAHPVSVSTLILLLGRSWLARRRGQLVWKGRPLRGVR</sequence>
<organism evidence="3 4">
    <name type="scientific">Amycolatopsis magusensis</name>
    <dbReference type="NCBI Taxonomy" id="882444"/>
    <lineage>
        <taxon>Bacteria</taxon>
        <taxon>Bacillati</taxon>
        <taxon>Actinomycetota</taxon>
        <taxon>Actinomycetes</taxon>
        <taxon>Pseudonocardiales</taxon>
        <taxon>Pseudonocardiaceae</taxon>
        <taxon>Amycolatopsis</taxon>
    </lineage>
</organism>
<feature type="chain" id="PRO_5045284716" evidence="1">
    <location>
        <begin position="21"/>
        <end position="371"/>
    </location>
</feature>
<dbReference type="SUPFAM" id="SSF53448">
    <property type="entry name" value="Nucleotide-diphospho-sugar transferases"/>
    <property type="match status" value="1"/>
</dbReference>
<dbReference type="Pfam" id="PF00535">
    <property type="entry name" value="Glycos_transf_2"/>
    <property type="match status" value="1"/>
</dbReference>
<dbReference type="PANTHER" id="PTHR43646:SF3">
    <property type="entry name" value="SLR1566 PROTEIN"/>
    <property type="match status" value="1"/>
</dbReference>
<dbReference type="RefSeq" id="WP_209667435.1">
    <property type="nucleotide sequence ID" value="NZ_JAGGMS010000001.1"/>
</dbReference>
<dbReference type="PANTHER" id="PTHR43646">
    <property type="entry name" value="GLYCOSYLTRANSFERASE"/>
    <property type="match status" value="1"/>
</dbReference>
<dbReference type="Gene3D" id="3.90.550.10">
    <property type="entry name" value="Spore Coat Polysaccharide Biosynthesis Protein SpsA, Chain A"/>
    <property type="match status" value="1"/>
</dbReference>
<evidence type="ECO:0000259" key="2">
    <source>
        <dbReference type="Pfam" id="PF00535"/>
    </source>
</evidence>
<accession>A0ABS4PZZ2</accession>
<feature type="signal peptide" evidence="1">
    <location>
        <begin position="1"/>
        <end position="20"/>
    </location>
</feature>
<evidence type="ECO:0000313" key="4">
    <source>
        <dbReference type="Proteomes" id="UP000741013"/>
    </source>
</evidence>